<evidence type="ECO:0000313" key="2">
    <source>
        <dbReference type="EMBL" id="KAI3907655.1"/>
    </source>
</evidence>
<dbReference type="FunFam" id="1.25.40.10:FF:000158">
    <property type="entry name" value="pentatricopeptide repeat-containing protein At2g33680"/>
    <property type="match status" value="1"/>
</dbReference>
<dbReference type="PANTHER" id="PTHR47926">
    <property type="entry name" value="PENTATRICOPEPTIDE REPEAT-CONTAINING PROTEIN"/>
    <property type="match status" value="1"/>
</dbReference>
<dbReference type="EMBL" id="JAJJMB010010581">
    <property type="protein sequence ID" value="KAI3907655.1"/>
    <property type="molecule type" value="Genomic_DNA"/>
</dbReference>
<dbReference type="Pfam" id="PF01535">
    <property type="entry name" value="PPR"/>
    <property type="match status" value="2"/>
</dbReference>
<dbReference type="InterPro" id="IPR002885">
    <property type="entry name" value="PPR_rpt"/>
</dbReference>
<dbReference type="PANTHER" id="PTHR47926:SF391">
    <property type="entry name" value="TETRATRICOPEPTIDE-LIKE HELICAL DOMAIN SUPERFAMILY"/>
    <property type="match status" value="1"/>
</dbReference>
<keyword evidence="3" id="KW-1185">Reference proteome</keyword>
<dbReference type="GO" id="GO:0009451">
    <property type="term" value="P:RNA modification"/>
    <property type="evidence" value="ECO:0007669"/>
    <property type="project" value="InterPro"/>
</dbReference>
<dbReference type="AlphaFoldDB" id="A0AAD4SIQ0"/>
<organism evidence="2 3">
    <name type="scientific">Papaver atlanticum</name>
    <dbReference type="NCBI Taxonomy" id="357466"/>
    <lineage>
        <taxon>Eukaryota</taxon>
        <taxon>Viridiplantae</taxon>
        <taxon>Streptophyta</taxon>
        <taxon>Embryophyta</taxon>
        <taxon>Tracheophyta</taxon>
        <taxon>Spermatophyta</taxon>
        <taxon>Magnoliopsida</taxon>
        <taxon>Ranunculales</taxon>
        <taxon>Papaveraceae</taxon>
        <taxon>Papaveroideae</taxon>
        <taxon>Papaver</taxon>
    </lineage>
</organism>
<reference evidence="2" key="1">
    <citation type="submission" date="2022-04" db="EMBL/GenBank/DDBJ databases">
        <title>A functionally conserved STORR gene fusion in Papaver species that diverged 16.8 million years ago.</title>
        <authorList>
            <person name="Catania T."/>
        </authorList>
    </citation>
    <scope>NUCLEOTIDE SEQUENCE</scope>
    <source>
        <strain evidence="2">S-188037</strain>
    </source>
</reference>
<comment type="caution">
    <text evidence="2">The sequence shown here is derived from an EMBL/GenBank/DDBJ whole genome shotgun (WGS) entry which is preliminary data.</text>
</comment>
<dbReference type="Proteomes" id="UP001202328">
    <property type="component" value="Unassembled WGS sequence"/>
</dbReference>
<protein>
    <recommendedName>
        <fullName evidence="4">Pentatricopeptide repeat-containing protein</fullName>
    </recommendedName>
</protein>
<evidence type="ECO:0000313" key="3">
    <source>
        <dbReference type="Proteomes" id="UP001202328"/>
    </source>
</evidence>
<dbReference type="Pfam" id="PF20431">
    <property type="entry name" value="E_motif"/>
    <property type="match status" value="1"/>
</dbReference>
<dbReference type="NCBIfam" id="TIGR00756">
    <property type="entry name" value="PPR"/>
    <property type="match status" value="1"/>
</dbReference>
<gene>
    <name evidence="2" type="ORF">MKW98_016299</name>
</gene>
<evidence type="ECO:0000256" key="1">
    <source>
        <dbReference type="ARBA" id="ARBA00022737"/>
    </source>
</evidence>
<dbReference type="InterPro" id="IPR046848">
    <property type="entry name" value="E_motif"/>
</dbReference>
<dbReference type="GO" id="GO:0099402">
    <property type="term" value="P:plant organ development"/>
    <property type="evidence" value="ECO:0007669"/>
    <property type="project" value="UniProtKB-ARBA"/>
</dbReference>
<keyword evidence="1" id="KW-0677">Repeat</keyword>
<dbReference type="GO" id="GO:0003723">
    <property type="term" value="F:RNA binding"/>
    <property type="evidence" value="ECO:0007669"/>
    <property type="project" value="InterPro"/>
</dbReference>
<sequence>MSLYTQMIKKDIQPDSYTYPFVLKACTKLSWIHGKVVKICLESDTFVRNTSIHHNAKCGDLKMERVLFEGSGNRDVVANSALTAGYAKRGELQDIPPSRCGYLECMISGYVLGKSYEKASEMFEETGIAGEQPDEVTMLTLLSACTDSSSLDIGERIHRFIMEMGSRNLSILLGDALVDMYAKCGYIGKAIEVIRGMRERFIELEFKKKTQPDEITFIVVLVACSHGGMTEKGRKYFELMRIQYGIEPNLRHYAGILEEAFEFAESMEIVPNPIVWRSLLGACRIHGNVELGKRANKRLLSLRHDQSGDYVLLSNIYTSEGQREGAQNKETGCTLIEADNKELMLFLFNSKSMATSRSHTLCYTSKGDIDTVHKCIPSSFLKFDCFCGDWIEQKCRYPGNLVCYLSGLKHLMIFI</sequence>
<dbReference type="InterPro" id="IPR046960">
    <property type="entry name" value="PPR_At4g14850-like_plant"/>
</dbReference>
<proteinExistence type="predicted"/>
<name>A0AAD4SIQ0_9MAGN</name>
<evidence type="ECO:0008006" key="4">
    <source>
        <dbReference type="Google" id="ProtNLM"/>
    </source>
</evidence>
<dbReference type="Gene3D" id="1.25.40.10">
    <property type="entry name" value="Tetratricopeptide repeat domain"/>
    <property type="match status" value="2"/>
</dbReference>
<accession>A0AAD4SIQ0</accession>
<dbReference type="InterPro" id="IPR011990">
    <property type="entry name" value="TPR-like_helical_dom_sf"/>
</dbReference>